<dbReference type="OrthoDB" id="5421784at2759"/>
<dbReference type="HOGENOM" id="CLU_912106_0_0_1"/>
<organism evidence="3 4">
    <name type="scientific">Baudoinia panamericana (strain UAMH 10762)</name>
    <name type="common">Angels' share fungus</name>
    <name type="synonym">Baudoinia compniacensis (strain UAMH 10762)</name>
    <dbReference type="NCBI Taxonomy" id="717646"/>
    <lineage>
        <taxon>Eukaryota</taxon>
        <taxon>Fungi</taxon>
        <taxon>Dikarya</taxon>
        <taxon>Ascomycota</taxon>
        <taxon>Pezizomycotina</taxon>
        <taxon>Dothideomycetes</taxon>
        <taxon>Dothideomycetidae</taxon>
        <taxon>Mycosphaerellales</taxon>
        <taxon>Teratosphaeriaceae</taxon>
        <taxon>Baudoinia</taxon>
    </lineage>
</organism>
<dbReference type="OMA" id="DRDEQMT"/>
<evidence type="ECO:0008006" key="5">
    <source>
        <dbReference type="Google" id="ProtNLM"/>
    </source>
</evidence>
<feature type="transmembrane region" description="Helical" evidence="2">
    <location>
        <begin position="59"/>
        <end position="81"/>
    </location>
</feature>
<dbReference type="KEGG" id="bcom:BAUCODRAFT_144696"/>
<dbReference type="eggNOG" id="ENOG502SG5B">
    <property type="taxonomic scope" value="Eukaryota"/>
</dbReference>
<sequence>MGGNGGQSTVTSYATVAGAGQQPTSHGTATSSSSSSTSSAGLMGGNGNDNQNTPPAGTIAGGVVGGAAGLAMVLLIAMLFLRWYRRKSQRGQTALPAGADFSSDFGHGRSRGPGMAERAGLMPALGAVPALFRHQNRNSAVSSEPTERGFQRVSGRKLPSSFSPGMTAAEGAGGAAAAMPLAEHERNLSGNSYFHNSGGSLGAAAGGAGPFSDAAAIHDNDRDEQMTLSPGPQRRPTVHAGGPYNMSSPPTTASSTLAPATTPKSPRMDRPTSPQGTVGTSATFDRSETPSSLDWNRGSKFTEEV</sequence>
<protein>
    <recommendedName>
        <fullName evidence="5">Mid2 domain-containing protein</fullName>
    </recommendedName>
</protein>
<dbReference type="GeneID" id="19108518"/>
<name>M2NA87_BAUPA</name>
<evidence type="ECO:0000313" key="4">
    <source>
        <dbReference type="Proteomes" id="UP000011761"/>
    </source>
</evidence>
<gene>
    <name evidence="3" type="ORF">BAUCODRAFT_144696</name>
</gene>
<dbReference type="RefSeq" id="XP_007672318.1">
    <property type="nucleotide sequence ID" value="XM_007674128.1"/>
</dbReference>
<keyword evidence="2" id="KW-0472">Membrane</keyword>
<feature type="region of interest" description="Disordered" evidence="1">
    <location>
        <begin position="137"/>
        <end position="163"/>
    </location>
</feature>
<dbReference type="AlphaFoldDB" id="M2NA87"/>
<evidence type="ECO:0000313" key="3">
    <source>
        <dbReference type="EMBL" id="EMD01134.1"/>
    </source>
</evidence>
<feature type="compositionally biased region" description="Low complexity" evidence="1">
    <location>
        <begin position="24"/>
        <end position="41"/>
    </location>
</feature>
<reference evidence="3 4" key="1">
    <citation type="journal article" date="2012" name="PLoS Pathog.">
        <title>Diverse lifestyles and strategies of plant pathogenesis encoded in the genomes of eighteen Dothideomycetes fungi.</title>
        <authorList>
            <person name="Ohm R.A."/>
            <person name="Feau N."/>
            <person name="Henrissat B."/>
            <person name="Schoch C.L."/>
            <person name="Horwitz B.A."/>
            <person name="Barry K.W."/>
            <person name="Condon B.J."/>
            <person name="Copeland A.C."/>
            <person name="Dhillon B."/>
            <person name="Glaser F."/>
            <person name="Hesse C.N."/>
            <person name="Kosti I."/>
            <person name="LaButti K."/>
            <person name="Lindquist E.A."/>
            <person name="Lucas S."/>
            <person name="Salamov A.A."/>
            <person name="Bradshaw R.E."/>
            <person name="Ciuffetti L."/>
            <person name="Hamelin R.C."/>
            <person name="Kema G.H.J."/>
            <person name="Lawrence C."/>
            <person name="Scott J.A."/>
            <person name="Spatafora J.W."/>
            <person name="Turgeon B.G."/>
            <person name="de Wit P.J.G.M."/>
            <person name="Zhong S."/>
            <person name="Goodwin S.B."/>
            <person name="Grigoriev I.V."/>
        </authorList>
    </citation>
    <scope>NUCLEOTIDE SEQUENCE [LARGE SCALE GENOMIC DNA]</scope>
    <source>
        <strain evidence="3 4">UAMH 10762</strain>
    </source>
</reference>
<accession>M2NA87</accession>
<keyword evidence="2" id="KW-0812">Transmembrane</keyword>
<keyword evidence="2" id="KW-1133">Transmembrane helix</keyword>
<feature type="compositionally biased region" description="Low complexity" evidence="1">
    <location>
        <begin position="247"/>
        <end position="265"/>
    </location>
</feature>
<feature type="region of interest" description="Disordered" evidence="1">
    <location>
        <begin position="1"/>
        <end position="54"/>
    </location>
</feature>
<dbReference type="Proteomes" id="UP000011761">
    <property type="component" value="Unassembled WGS sequence"/>
</dbReference>
<feature type="region of interest" description="Disordered" evidence="1">
    <location>
        <begin position="223"/>
        <end position="305"/>
    </location>
</feature>
<dbReference type="EMBL" id="KB445550">
    <property type="protein sequence ID" value="EMD01134.1"/>
    <property type="molecule type" value="Genomic_DNA"/>
</dbReference>
<proteinExistence type="predicted"/>
<evidence type="ECO:0000256" key="1">
    <source>
        <dbReference type="SAM" id="MobiDB-lite"/>
    </source>
</evidence>
<evidence type="ECO:0000256" key="2">
    <source>
        <dbReference type="SAM" id="Phobius"/>
    </source>
</evidence>
<feature type="compositionally biased region" description="Polar residues" evidence="1">
    <location>
        <begin position="272"/>
        <end position="294"/>
    </location>
</feature>
<keyword evidence="4" id="KW-1185">Reference proteome</keyword>